<evidence type="ECO:0000313" key="10">
    <source>
        <dbReference type="Proteomes" id="UP001310022"/>
    </source>
</evidence>
<keyword evidence="3 7" id="KW-0812">Transmembrane</keyword>
<evidence type="ECO:0000256" key="6">
    <source>
        <dbReference type="RuleBase" id="RU004057"/>
    </source>
</evidence>
<keyword evidence="6" id="KW-0813">Transport</keyword>
<dbReference type="GO" id="GO:0005886">
    <property type="term" value="C:plasma membrane"/>
    <property type="evidence" value="ECO:0007669"/>
    <property type="project" value="UniProtKB-SubCell"/>
</dbReference>
<keyword evidence="6" id="KW-0653">Protein transport</keyword>
<keyword evidence="5 7" id="KW-0472">Membrane</keyword>
<feature type="transmembrane region" description="Helical" evidence="7">
    <location>
        <begin position="93"/>
        <end position="113"/>
    </location>
</feature>
<evidence type="ECO:0000256" key="1">
    <source>
        <dbReference type="ARBA" id="ARBA00004651"/>
    </source>
</evidence>
<evidence type="ECO:0000313" key="9">
    <source>
        <dbReference type="EMBL" id="GJM61648.1"/>
    </source>
</evidence>
<evidence type="ECO:0000256" key="2">
    <source>
        <dbReference type="ARBA" id="ARBA00022475"/>
    </source>
</evidence>
<dbReference type="EMBL" id="BQKE01000001">
    <property type="protein sequence ID" value="GJM61648.1"/>
    <property type="molecule type" value="Genomic_DNA"/>
</dbReference>
<keyword evidence="10" id="KW-1185">Reference proteome</keyword>
<comment type="caution">
    <text evidence="9">The sequence shown here is derived from an EMBL/GenBank/DDBJ whole genome shotgun (WGS) entry which is preliminary data.</text>
</comment>
<sequence>MQFFYEGGWLFMSMVTIAALAMLVFFGIALGKRTDPKRAQYYLTITNDLGLLALMIGLLGQIIGLYQAMEYIAEMGEVSMQLLAGGIKVSSHTTLYGFFWFIITKLLIVGYRISPFST</sequence>
<feature type="domain" description="MotA/TolQ/ExbB proton channel" evidence="8">
    <location>
        <begin position="38"/>
        <end position="103"/>
    </location>
</feature>
<comment type="subcellular location">
    <subcellularLocation>
        <location evidence="1">Cell membrane</location>
        <topology evidence="1">Multi-pass membrane protein</topology>
    </subcellularLocation>
    <subcellularLocation>
        <location evidence="6">Membrane</location>
        <topology evidence="6">Multi-pass membrane protein</topology>
    </subcellularLocation>
</comment>
<feature type="transmembrane region" description="Helical" evidence="7">
    <location>
        <begin position="12"/>
        <end position="30"/>
    </location>
</feature>
<feature type="transmembrane region" description="Helical" evidence="7">
    <location>
        <begin position="51"/>
        <end position="73"/>
    </location>
</feature>
<dbReference type="GO" id="GO:0015031">
    <property type="term" value="P:protein transport"/>
    <property type="evidence" value="ECO:0007669"/>
    <property type="project" value="UniProtKB-KW"/>
</dbReference>
<dbReference type="Proteomes" id="UP001310022">
    <property type="component" value="Unassembled WGS sequence"/>
</dbReference>
<evidence type="ECO:0000256" key="7">
    <source>
        <dbReference type="SAM" id="Phobius"/>
    </source>
</evidence>
<evidence type="ECO:0000256" key="5">
    <source>
        <dbReference type="ARBA" id="ARBA00023136"/>
    </source>
</evidence>
<organism evidence="9 10">
    <name type="scientific">Persicobacter diffluens</name>
    <dbReference type="NCBI Taxonomy" id="981"/>
    <lineage>
        <taxon>Bacteria</taxon>
        <taxon>Pseudomonadati</taxon>
        <taxon>Bacteroidota</taxon>
        <taxon>Cytophagia</taxon>
        <taxon>Cytophagales</taxon>
        <taxon>Persicobacteraceae</taxon>
        <taxon>Persicobacter</taxon>
    </lineage>
</organism>
<reference evidence="9 10" key="1">
    <citation type="submission" date="2021-12" db="EMBL/GenBank/DDBJ databases">
        <title>Genome sequencing of bacteria with rrn-lacking chromosome and rrn-plasmid.</title>
        <authorList>
            <person name="Anda M."/>
            <person name="Iwasaki W."/>
        </authorList>
    </citation>
    <scope>NUCLEOTIDE SEQUENCE [LARGE SCALE GENOMIC DNA]</scope>
    <source>
        <strain evidence="9 10">NBRC 15940</strain>
    </source>
</reference>
<comment type="similarity">
    <text evidence="6">Belongs to the exbB/tolQ family.</text>
</comment>
<evidence type="ECO:0000256" key="4">
    <source>
        <dbReference type="ARBA" id="ARBA00022989"/>
    </source>
</evidence>
<name>A0AAN5AM95_9BACT</name>
<dbReference type="Pfam" id="PF01618">
    <property type="entry name" value="MotA_ExbB"/>
    <property type="match status" value="1"/>
</dbReference>
<accession>A0AAN5AM95</accession>
<keyword evidence="2" id="KW-1003">Cell membrane</keyword>
<keyword evidence="4 7" id="KW-1133">Transmembrane helix</keyword>
<dbReference type="InterPro" id="IPR002898">
    <property type="entry name" value="MotA_ExbB_proton_chnl"/>
</dbReference>
<gene>
    <name evidence="9" type="ORF">PEDI_22000</name>
</gene>
<evidence type="ECO:0000259" key="8">
    <source>
        <dbReference type="Pfam" id="PF01618"/>
    </source>
</evidence>
<protein>
    <recommendedName>
        <fullName evidence="8">MotA/TolQ/ExbB proton channel domain-containing protein</fullName>
    </recommendedName>
</protein>
<proteinExistence type="inferred from homology"/>
<evidence type="ECO:0000256" key="3">
    <source>
        <dbReference type="ARBA" id="ARBA00022692"/>
    </source>
</evidence>
<dbReference type="AlphaFoldDB" id="A0AAN5AM95"/>